<sequence length="1466" mass="158343">MNPRRNGLRLAIAITATNTAFAMASGHVSYAQDINLEQLNAALTDLEALAPVPNDLVVTEILPDTTSYDNYEFFEVHNTGSQPVTIGAGEYSFSYSYSDSIDTTQDKALSLGSDVTVAAGETIVVWIEYSTSTVNTAALSDQNFRDFYGMDSSIRIFRATGQAGLANGGDRGIRVLYNGEVSSWSHYPAGSAAVQKGIDFALPRTGEQAAVAIHTQVDPTPGIVTVDQLLPGGVDEPVDPPASTDPIFDSQTSPTSAAPLILTELMVNSTNIETADGFEYVEISNTTAAPIDFSDYTLNYLYPQDEFTNTNAAVWAATPSDTIIEPGKSLIFWIKNGSNDALTVADFNTEYGTNLVADKDIVEVKSGGMANGSARGMQIQTNTGEIVNRGYYNMAGASDVAANRGLQYAVDPSDLSKQKLLGNGAPTPGATDKSQIPHPLQPVVADTSAPKVTDNTIKSVNPAEPFVFSFAVTDDTQVRTVTLHIKSSADQAARDINLTVSEGQYKWELPAADITGKSWFEYSLSISDGTHTTNTDPIKVGVEGANTDPVLLNLEENQWVNGTTDIIGASDNFGDKVEMLIDAAPVAATSSLPAAPTFAMEVTQTDVFFRNGILAGGEELLIFDKGTYANTETVSTEVPLYHINADGTLTVSVYAGTKAAPAIDLNENNDDFQIRNLRLVLPDGRTLTPIGIDDSESWISMGDSTGKHDYVDATFQIPSDAFTGVAHAWDTTKVSDGEHRVRVARTDGQFVEHTVRVDNTGPILDVTGVAEGQELRGTVDINATATDAGAGLKNIETLLDGERVELPFTTGSLALEKGSHTLVVRAEDEVGNRSEETINFTTPEEIPISGDFGPTNNQVVSAGDVTLNARAIDPNGDAVDMTFLEADTPSLDSGRVRMSSGTVSDAATTDRSEAVNLTREDVEKLAGTDGLGAEVATDSALPYQLFEVDASDELADDTQLRVNWAGAADSKAQIILYALKDGAWVELDRHRTGETMEEFTLQGTVSAADFAVDGTITLLVQHSEGFAGADLSTRDSAIEEANLEDVPRSEYDFTLAWESDTQYYNEEFHEHQKNIHDYVLAQRENKNIQFLFHTGDVVDDFDQPAQWEAADPEYRRLDEAEMPYSVLAGNHDVGHQSNDFTEFSRYFGEQRYNDNPWYGESYQDNRGHYDLFSAGGVDFINVAMGWAPDDDAIAWMNEVLAKYPERVAIINLHEFMLTTGGLGPIPQRILDEVAATNPNVRMIMSGHYHDAYKRTDSFDDDGDGVPERTVTSMLFDYQGLPEGGLGYLRLMHFDNEGQKMMVRTYSPSLQDYNSDEASLMGPVDNPNVYQDFDVSYEQLGIKPEGRTLKSDSFSADFLTSNEIGSASDTPSGDIASVVWKDVAEGRHSWYVRTEDPYGGVEVSAVQSFIAGEEALGNDISSGSSSGNNSGFWAALGGFVAGAAALAGAVITFVPGIWDYVVNAFKR</sequence>
<organism evidence="4 5">
    <name type="scientific">Corynebacterium callunae DSM 20147</name>
    <dbReference type="NCBI Taxonomy" id="1121353"/>
    <lineage>
        <taxon>Bacteria</taxon>
        <taxon>Bacillati</taxon>
        <taxon>Actinomycetota</taxon>
        <taxon>Actinomycetes</taxon>
        <taxon>Mycobacteriales</taxon>
        <taxon>Corynebacteriaceae</taxon>
        <taxon>Corynebacterium</taxon>
    </lineage>
</organism>
<dbReference type="PROSITE" id="PS51841">
    <property type="entry name" value="LTD"/>
    <property type="match status" value="2"/>
</dbReference>
<name>M1TUX3_9CORY</name>
<dbReference type="STRING" id="1121353.H924_12835"/>
<feature type="transmembrane region" description="Helical" evidence="1">
    <location>
        <begin position="1431"/>
        <end position="1457"/>
    </location>
</feature>
<dbReference type="GO" id="GO:0005975">
    <property type="term" value="P:carbohydrate metabolic process"/>
    <property type="evidence" value="ECO:0007669"/>
    <property type="project" value="UniProtKB-ARBA"/>
</dbReference>
<dbReference type="InterPro" id="IPR029052">
    <property type="entry name" value="Metallo-depent_PP-like"/>
</dbReference>
<feature type="signal peptide" evidence="2">
    <location>
        <begin position="1"/>
        <end position="22"/>
    </location>
</feature>
<keyword evidence="1" id="KW-1133">Transmembrane helix</keyword>
<dbReference type="HOGENOM" id="CLU_001340_0_0_11"/>
<dbReference type="PATRIC" id="fig|1121353.3.peg.2623"/>
<dbReference type="EMBL" id="CP004354">
    <property type="protein sequence ID" value="AGG67986.1"/>
    <property type="molecule type" value="Genomic_DNA"/>
</dbReference>
<accession>M1TUX3</accession>
<dbReference type="InterPro" id="IPR011401">
    <property type="entry name" value="Pesterase_YvnB"/>
</dbReference>
<dbReference type="Gene3D" id="2.60.40.10">
    <property type="entry name" value="Immunoglobulins"/>
    <property type="match status" value="1"/>
</dbReference>
<dbReference type="PANTHER" id="PTHR43143:SF5">
    <property type="entry name" value="SECRETED PROTEIN"/>
    <property type="match status" value="1"/>
</dbReference>
<dbReference type="InterPro" id="IPR051918">
    <property type="entry name" value="STPP_CPPED1"/>
</dbReference>
<dbReference type="Gene3D" id="3.60.21.10">
    <property type="match status" value="1"/>
</dbReference>
<evidence type="ECO:0000256" key="2">
    <source>
        <dbReference type="SAM" id="SignalP"/>
    </source>
</evidence>
<dbReference type="Pfam" id="PF00932">
    <property type="entry name" value="LTD"/>
    <property type="match status" value="1"/>
</dbReference>
<reference evidence="4 5" key="1">
    <citation type="submission" date="2013-02" db="EMBL/GenBank/DDBJ databases">
        <title>The complete genome sequence of Corynebacterium callunae DSM 20147.</title>
        <authorList>
            <person name="Ruckert C."/>
            <person name="Albersmeier A."/>
            <person name="Kalinowski J."/>
        </authorList>
    </citation>
    <scope>NUCLEOTIDE SEQUENCE [LARGE SCALE GENOMIC DNA]</scope>
    <source>
        <strain evidence="4 5">DSM 20147</strain>
    </source>
</reference>
<evidence type="ECO:0000313" key="4">
    <source>
        <dbReference type="EMBL" id="AGG67986.1"/>
    </source>
</evidence>
<protein>
    <submittedName>
        <fullName evidence="4">Phosphoesterase</fullName>
    </submittedName>
</protein>
<dbReference type="KEGG" id="ccn:H924_12835"/>
<feature type="domain" description="LTD" evidence="3">
    <location>
        <begin position="248"/>
        <end position="375"/>
    </location>
</feature>
<dbReference type="PANTHER" id="PTHR43143">
    <property type="entry name" value="METALLOPHOSPHOESTERASE, CALCINEURIN SUPERFAMILY"/>
    <property type="match status" value="1"/>
</dbReference>
<dbReference type="InterPro" id="IPR004843">
    <property type="entry name" value="Calcineurin-like_PHP"/>
</dbReference>
<keyword evidence="1" id="KW-0812">Transmembrane</keyword>
<dbReference type="SUPFAM" id="SSF56300">
    <property type="entry name" value="Metallo-dependent phosphatases"/>
    <property type="match status" value="1"/>
</dbReference>
<evidence type="ECO:0000259" key="3">
    <source>
        <dbReference type="PROSITE" id="PS51841"/>
    </source>
</evidence>
<evidence type="ECO:0000256" key="1">
    <source>
        <dbReference type="SAM" id="Phobius"/>
    </source>
</evidence>
<dbReference type="eggNOG" id="COG1409">
    <property type="taxonomic scope" value="Bacteria"/>
</dbReference>
<dbReference type="InterPro" id="IPR001322">
    <property type="entry name" value="Lamin_tail_dom"/>
</dbReference>
<dbReference type="GO" id="GO:0016787">
    <property type="term" value="F:hydrolase activity"/>
    <property type="evidence" value="ECO:0007669"/>
    <property type="project" value="InterPro"/>
</dbReference>
<evidence type="ECO:0000313" key="5">
    <source>
        <dbReference type="Proteomes" id="UP000011760"/>
    </source>
</evidence>
<dbReference type="PIRSF" id="PIRSF036444">
    <property type="entry name" value="Pesterase_YvnB"/>
    <property type="match status" value="1"/>
</dbReference>
<dbReference type="Proteomes" id="UP000011760">
    <property type="component" value="Chromosome"/>
</dbReference>
<gene>
    <name evidence="4" type="ORF">H924_12835</name>
</gene>
<dbReference type="InterPro" id="IPR013783">
    <property type="entry name" value="Ig-like_fold"/>
</dbReference>
<keyword evidence="1" id="KW-0472">Membrane</keyword>
<keyword evidence="5" id="KW-1185">Reference proteome</keyword>
<keyword evidence="2" id="KW-0732">Signal</keyword>
<dbReference type="Pfam" id="PF00149">
    <property type="entry name" value="Metallophos"/>
    <property type="match status" value="1"/>
</dbReference>
<feature type="chain" id="PRO_5004017847" evidence="2">
    <location>
        <begin position="23"/>
        <end position="1466"/>
    </location>
</feature>
<proteinExistence type="predicted"/>
<feature type="domain" description="LTD" evidence="3">
    <location>
        <begin position="44"/>
        <end position="218"/>
    </location>
</feature>